<dbReference type="SUPFAM" id="SSF53067">
    <property type="entry name" value="Actin-like ATPase domain"/>
    <property type="match status" value="1"/>
</dbReference>
<dbReference type="AlphaFoldDB" id="A0A0G0BX66"/>
<protein>
    <submittedName>
        <fullName evidence="2">Cell division protein ftsA</fullName>
    </submittedName>
</protein>
<keyword evidence="2" id="KW-0132">Cell division</keyword>
<gene>
    <name evidence="2" type="ORF">UR68_C0002G0041</name>
</gene>
<dbReference type="SMART" id="SM00842">
    <property type="entry name" value="FtsA"/>
    <property type="match status" value="1"/>
</dbReference>
<comment type="caution">
    <text evidence="2">The sequence shown here is derived from an EMBL/GenBank/DDBJ whole genome shotgun (WGS) entry which is preliminary data.</text>
</comment>
<dbReference type="EMBL" id="LBQC01000002">
    <property type="protein sequence ID" value="KKP73818.1"/>
    <property type="molecule type" value="Genomic_DNA"/>
</dbReference>
<dbReference type="STRING" id="1618478.UR68_C0002G0041"/>
<keyword evidence="2" id="KW-0131">Cell cycle</keyword>
<evidence type="ECO:0000259" key="1">
    <source>
        <dbReference type="SMART" id="SM00842"/>
    </source>
</evidence>
<evidence type="ECO:0000313" key="3">
    <source>
        <dbReference type="Proteomes" id="UP000034457"/>
    </source>
</evidence>
<dbReference type="InterPro" id="IPR003494">
    <property type="entry name" value="SHS2_FtsA"/>
</dbReference>
<dbReference type="Gene3D" id="3.30.420.40">
    <property type="match status" value="1"/>
</dbReference>
<reference evidence="2 3" key="1">
    <citation type="journal article" date="2015" name="Nature">
        <title>rRNA introns, odd ribosomes, and small enigmatic genomes across a large radiation of phyla.</title>
        <authorList>
            <person name="Brown C.T."/>
            <person name="Hug L.A."/>
            <person name="Thomas B.C."/>
            <person name="Sharon I."/>
            <person name="Castelle C.J."/>
            <person name="Singh A."/>
            <person name="Wilkins M.J."/>
            <person name="Williams K.H."/>
            <person name="Banfield J.F."/>
        </authorList>
    </citation>
    <scope>NUCLEOTIDE SEQUENCE [LARGE SCALE GENOMIC DNA]</scope>
</reference>
<feature type="domain" description="SHS2" evidence="1">
    <location>
        <begin position="6"/>
        <end position="99"/>
    </location>
</feature>
<organism evidence="2 3">
    <name type="scientific">Candidatus Roizmanbacteria bacterium GW2011_GWA2_35_19</name>
    <dbReference type="NCBI Taxonomy" id="1618478"/>
    <lineage>
        <taxon>Bacteria</taxon>
        <taxon>Candidatus Roizmaniibacteriota</taxon>
    </lineage>
</organism>
<dbReference type="GO" id="GO:0051301">
    <property type="term" value="P:cell division"/>
    <property type="evidence" value="ECO:0007669"/>
    <property type="project" value="UniProtKB-KW"/>
</dbReference>
<dbReference type="Proteomes" id="UP000034457">
    <property type="component" value="Unassembled WGS sequence"/>
</dbReference>
<proteinExistence type="predicted"/>
<accession>A0A0G0BX66</accession>
<name>A0A0G0BX66_9BACT</name>
<sequence length="100" mass="11263">MSDNLICGIDIGSSKVATVVGIKAEEVNELKIIGFNTTESRGVRKGLIVDIQDVTSSVEESVEKAERMAGLKQHERYLYQQRDRLLMSHRVILWSTDKVE</sequence>
<dbReference type="InterPro" id="IPR043129">
    <property type="entry name" value="ATPase_NBD"/>
</dbReference>
<evidence type="ECO:0000313" key="2">
    <source>
        <dbReference type="EMBL" id="KKP73818.1"/>
    </source>
</evidence>